<organism evidence="4 5">
    <name type="scientific">Chloroflexus aurantiacus (strain ATCC 29366 / DSM 635 / J-10-fl)</name>
    <dbReference type="NCBI Taxonomy" id="324602"/>
    <lineage>
        <taxon>Bacteria</taxon>
        <taxon>Bacillati</taxon>
        <taxon>Chloroflexota</taxon>
        <taxon>Chloroflexia</taxon>
        <taxon>Chloroflexales</taxon>
        <taxon>Chloroflexineae</taxon>
        <taxon>Chloroflexaceae</taxon>
        <taxon>Chloroflexus</taxon>
    </lineage>
</organism>
<evidence type="ECO:0000259" key="3">
    <source>
        <dbReference type="PROSITE" id="PS50234"/>
    </source>
</evidence>
<dbReference type="SUPFAM" id="SSF53300">
    <property type="entry name" value="vWA-like"/>
    <property type="match status" value="2"/>
</dbReference>
<dbReference type="Gene3D" id="3.40.50.410">
    <property type="entry name" value="von Willebrand factor, type A domain"/>
    <property type="match status" value="1"/>
</dbReference>
<dbReference type="InterPro" id="IPR002035">
    <property type="entry name" value="VWF_A"/>
</dbReference>
<feature type="transmembrane region" description="Helical" evidence="2">
    <location>
        <begin position="6"/>
        <end position="26"/>
    </location>
</feature>
<dbReference type="CDD" id="cd00198">
    <property type="entry name" value="vWFA"/>
    <property type="match status" value="1"/>
</dbReference>
<dbReference type="eggNOG" id="COG2304">
    <property type="taxonomic scope" value="Bacteria"/>
</dbReference>
<keyword evidence="2" id="KW-1133">Transmembrane helix</keyword>
<dbReference type="SUPFAM" id="SSF52317">
    <property type="entry name" value="Class I glutamine amidotransferase-like"/>
    <property type="match status" value="1"/>
</dbReference>
<dbReference type="InterPro" id="IPR029062">
    <property type="entry name" value="Class_I_gatase-like"/>
</dbReference>
<gene>
    <name evidence="4" type="ordered locus">Caur_2610</name>
</gene>
<dbReference type="EMBL" id="CP000909">
    <property type="protein sequence ID" value="ABY35816.1"/>
    <property type="molecule type" value="Genomic_DNA"/>
</dbReference>
<protein>
    <submittedName>
        <fullName evidence="4">von Willebrand factor type A</fullName>
    </submittedName>
</protein>
<keyword evidence="5" id="KW-1185">Reference proteome</keyword>
<keyword evidence="2" id="KW-0812">Transmembrane</keyword>
<evidence type="ECO:0000256" key="1">
    <source>
        <dbReference type="SAM" id="MobiDB-lite"/>
    </source>
</evidence>
<name>A9WIT9_CHLAA</name>
<evidence type="ECO:0000313" key="4">
    <source>
        <dbReference type="EMBL" id="ABY35816.1"/>
    </source>
</evidence>
<feature type="compositionally biased region" description="Low complexity" evidence="1">
    <location>
        <begin position="871"/>
        <end position="885"/>
    </location>
</feature>
<evidence type="ECO:0000256" key="2">
    <source>
        <dbReference type="SAM" id="Phobius"/>
    </source>
</evidence>
<dbReference type="KEGG" id="cau:Caur_2610"/>
<keyword evidence="2" id="KW-0472">Membrane</keyword>
<dbReference type="PANTHER" id="PTHR37947">
    <property type="entry name" value="BLL2462 PROTEIN"/>
    <property type="match status" value="1"/>
</dbReference>
<dbReference type="PANTHER" id="PTHR37947:SF2">
    <property type="entry name" value="VON WILLEBRAND FACTOR TYPE A"/>
    <property type="match status" value="1"/>
</dbReference>
<dbReference type="Pfam" id="PF00092">
    <property type="entry name" value="VWA"/>
    <property type="match status" value="1"/>
</dbReference>
<dbReference type="InParanoid" id="A9WIT9"/>
<accession>A9WIT9</accession>
<dbReference type="RefSeq" id="WP_012258469.1">
    <property type="nucleotide sequence ID" value="NC_010175.1"/>
</dbReference>
<dbReference type="STRING" id="324602.Caur_2610"/>
<dbReference type="PROSITE" id="PS50234">
    <property type="entry name" value="VWFA"/>
    <property type="match status" value="1"/>
</dbReference>
<sequence>MVLSVVEPAALWLFVLAIPLLGLIWLGRTDLHRRLGRVRLWLLVVVRCLILAALVLAVAGLQIGRPVNATATVFLLDVSDSVSPAQRVATFDFIEQAVATADPDDRMAVIVFGARAMVERVAEPPRPLNRIDALVAGSRTNIEDAIQLGLAILPDAMHRRLVLISDGGENAGQALTAARLAAARGVPIEVVILSAERGPDALITALQAPTTADINQNIPLTVQIESEVEGAATVQLIADGQLLAEQSVTVTPGRNQIAFSVPARESGFRRFEARLIAPFDTQPANNRAVAFTFVSGPPRVLLLTVGPEQALALAEAWRAGGIEVTVQTPMQAPANPLDLRSFDAIALVDTPANAVSLALQRTLTTYVRDLGGGLLFIGGPQSFGAGGWRRSLLESLFPVSLDPPSREERFDLALTLVIDRSGSMSELVDGLRTQLDLAREAAFQASLGLSRQDQLSIIAFDSVADVILPLQPLPDLATIEDALSRLSAGGGTNIRSGMALAAETIATADARIRHVILLTDGVSETEYADLVANLRAQGVTVSTVAIGLNTDPELERVAQIGGGKYYVVRQAEALPQILLEETVRVANRDLVEEPFTPALALPTPWLRNFSALPPLQGRNVVAERSISRVLLVADDGSPLLATAQIGVGRVLAWASDMTGHWATAWLSWSAFPRFAAGLVSEVLPLNSDDYLSLSATVTADRVEIDLQARDRSGLPVELGEIRSRISGLADEVVPDFVQIAPGRYRAITTIDQMGAYLVQVSATDRNGMPLGTVATGLTVNYSPEYGQFAANPGLMTELAALTGGQVNPPPDLIFAPTERSVYEVWPVTMPLIWLALALLPVDIALRRLFVAVPDWRPVVIRRPQRKPPEAKPSSSAPAPTSTLPQSDEERIAALLAAKRRRRRDE</sequence>
<dbReference type="AlphaFoldDB" id="A9WIT9"/>
<dbReference type="eggNOG" id="COG5426">
    <property type="taxonomic scope" value="Bacteria"/>
</dbReference>
<feature type="transmembrane region" description="Helical" evidence="2">
    <location>
        <begin position="38"/>
        <end position="61"/>
    </location>
</feature>
<dbReference type="Pfam" id="PF07090">
    <property type="entry name" value="GATase1_like"/>
    <property type="match status" value="1"/>
</dbReference>
<reference evidence="5" key="1">
    <citation type="journal article" date="2011" name="BMC Genomics">
        <title>Complete genome sequence of the filamentous anoxygenic phototrophic bacterium Chloroflexus aurantiacus.</title>
        <authorList>
            <person name="Tang K.H."/>
            <person name="Barry K."/>
            <person name="Chertkov O."/>
            <person name="Dalin E."/>
            <person name="Han C.S."/>
            <person name="Hauser L.J."/>
            <person name="Honchak B.M."/>
            <person name="Karbach L.E."/>
            <person name="Land M.L."/>
            <person name="Lapidus A."/>
            <person name="Larimer F.W."/>
            <person name="Mikhailova N."/>
            <person name="Pitluck S."/>
            <person name="Pierson B.K."/>
            <person name="Blankenship R.E."/>
        </authorList>
    </citation>
    <scope>NUCLEOTIDE SEQUENCE [LARGE SCALE GENOMIC DNA]</scope>
    <source>
        <strain evidence="5">ATCC 29366 / DSM 635 / J-10-fl</strain>
    </source>
</reference>
<dbReference type="Proteomes" id="UP000002008">
    <property type="component" value="Chromosome"/>
</dbReference>
<dbReference type="Gene3D" id="3.40.50.880">
    <property type="match status" value="2"/>
</dbReference>
<feature type="domain" description="VWFA" evidence="3">
    <location>
        <begin position="413"/>
        <end position="582"/>
    </location>
</feature>
<dbReference type="InterPro" id="IPR036465">
    <property type="entry name" value="vWFA_dom_sf"/>
</dbReference>
<dbReference type="TCDB" id="1.A.13.3.1">
    <property type="family name" value="the epithelial chloride channel (e-clc) family"/>
</dbReference>
<dbReference type="InterPro" id="IPR010768">
    <property type="entry name" value="GATase1-like"/>
</dbReference>
<evidence type="ECO:0000313" key="5">
    <source>
        <dbReference type="Proteomes" id="UP000002008"/>
    </source>
</evidence>
<dbReference type="Pfam" id="PF13519">
    <property type="entry name" value="VWA_2"/>
    <property type="match status" value="1"/>
</dbReference>
<proteinExistence type="predicted"/>
<dbReference type="SMART" id="SM00327">
    <property type="entry name" value="VWA"/>
    <property type="match status" value="2"/>
</dbReference>
<dbReference type="PATRIC" id="fig|324602.8.peg.2940"/>
<dbReference type="HOGENOM" id="CLU_007196_0_0_0"/>
<feature type="region of interest" description="Disordered" evidence="1">
    <location>
        <begin position="863"/>
        <end position="889"/>
    </location>
</feature>
<dbReference type="EnsemblBacteria" id="ABY35816">
    <property type="protein sequence ID" value="ABY35816"/>
    <property type="gene ID" value="Caur_2610"/>
</dbReference>